<gene>
    <name evidence="2" type="ORF">D9613_012550</name>
</gene>
<organism evidence="2 3">
    <name type="scientific">Agrocybe pediades</name>
    <dbReference type="NCBI Taxonomy" id="84607"/>
    <lineage>
        <taxon>Eukaryota</taxon>
        <taxon>Fungi</taxon>
        <taxon>Dikarya</taxon>
        <taxon>Basidiomycota</taxon>
        <taxon>Agaricomycotina</taxon>
        <taxon>Agaricomycetes</taxon>
        <taxon>Agaricomycetidae</taxon>
        <taxon>Agaricales</taxon>
        <taxon>Agaricineae</taxon>
        <taxon>Strophariaceae</taxon>
        <taxon>Agrocybe</taxon>
    </lineage>
</organism>
<reference evidence="2 3" key="1">
    <citation type="submission" date="2019-12" db="EMBL/GenBank/DDBJ databases">
        <authorList>
            <person name="Floudas D."/>
            <person name="Bentzer J."/>
            <person name="Ahren D."/>
            <person name="Johansson T."/>
            <person name="Persson P."/>
            <person name="Tunlid A."/>
        </authorList>
    </citation>
    <scope>NUCLEOTIDE SEQUENCE [LARGE SCALE GENOMIC DNA]</scope>
    <source>
        <strain evidence="2 3">CBS 102.39</strain>
    </source>
</reference>
<dbReference type="Proteomes" id="UP000521872">
    <property type="component" value="Unassembled WGS sequence"/>
</dbReference>
<keyword evidence="3" id="KW-1185">Reference proteome</keyword>
<feature type="compositionally biased region" description="Polar residues" evidence="1">
    <location>
        <begin position="1"/>
        <end position="30"/>
    </location>
</feature>
<evidence type="ECO:0000256" key="1">
    <source>
        <dbReference type="SAM" id="MobiDB-lite"/>
    </source>
</evidence>
<comment type="caution">
    <text evidence="2">The sequence shown here is derived from an EMBL/GenBank/DDBJ whole genome shotgun (WGS) entry which is preliminary data.</text>
</comment>
<accession>A0A8H4VM14</accession>
<evidence type="ECO:0000313" key="2">
    <source>
        <dbReference type="EMBL" id="KAF4615686.1"/>
    </source>
</evidence>
<protein>
    <submittedName>
        <fullName evidence="2">Uncharacterized protein</fullName>
    </submittedName>
</protein>
<name>A0A8H4VM14_9AGAR</name>
<evidence type="ECO:0000313" key="3">
    <source>
        <dbReference type="Proteomes" id="UP000521872"/>
    </source>
</evidence>
<dbReference type="AlphaFoldDB" id="A0A8H4VM14"/>
<dbReference type="EMBL" id="JAACJL010000034">
    <property type="protein sequence ID" value="KAF4615686.1"/>
    <property type="molecule type" value="Genomic_DNA"/>
</dbReference>
<feature type="region of interest" description="Disordered" evidence="1">
    <location>
        <begin position="1"/>
        <end position="34"/>
    </location>
</feature>
<sequence length="89" mass="10193">MLNGRNQSGLQRNVVRQRSTSTPTNYTEHGTNVAPISDDPNGCLGIYYFQPQIFKSSASDPYNFFARYRRRSRFDDIPFDEIWIAAASP</sequence>
<proteinExistence type="predicted"/>